<comment type="subcellular location">
    <subcellularLocation>
        <location evidence="3">Cytoplasm</location>
    </subcellularLocation>
    <subcellularLocation>
        <location evidence="2">Nucleus</location>
    </subcellularLocation>
</comment>
<keyword evidence="6" id="KW-0963">Cytoplasm</keyword>
<evidence type="ECO:0000313" key="14">
    <source>
        <dbReference type="EMBL" id="KAL2099484.1"/>
    </source>
</evidence>
<evidence type="ECO:0000256" key="9">
    <source>
        <dbReference type="ARBA" id="ARBA00022801"/>
    </source>
</evidence>
<keyword evidence="9" id="KW-0378">Hydrolase</keyword>
<comment type="cofactor">
    <cofactor evidence="1">
        <name>a divalent metal cation</name>
        <dbReference type="ChEBI" id="CHEBI:60240"/>
    </cofactor>
</comment>
<dbReference type="AlphaFoldDB" id="A0ABD1KK43"/>
<evidence type="ECO:0000256" key="6">
    <source>
        <dbReference type="ARBA" id="ARBA00022490"/>
    </source>
</evidence>
<evidence type="ECO:0000256" key="5">
    <source>
        <dbReference type="ARBA" id="ARBA00015519"/>
    </source>
</evidence>
<dbReference type="Pfam" id="PF13359">
    <property type="entry name" value="DDE_Tnp_4"/>
    <property type="match status" value="1"/>
</dbReference>
<evidence type="ECO:0000256" key="3">
    <source>
        <dbReference type="ARBA" id="ARBA00004496"/>
    </source>
</evidence>
<reference evidence="14 15" key="1">
    <citation type="submission" date="2024-09" db="EMBL/GenBank/DDBJ databases">
        <title>A chromosome-level genome assembly of Gray's grenadier anchovy, Coilia grayii.</title>
        <authorList>
            <person name="Fu Z."/>
        </authorList>
    </citation>
    <scope>NUCLEOTIDE SEQUENCE [LARGE SCALE GENOMIC DNA]</scope>
    <source>
        <strain evidence="14">G4</strain>
        <tissue evidence="14">Muscle</tissue>
    </source>
</reference>
<comment type="caution">
    <text evidence="14">The sequence shown here is derived from an EMBL/GenBank/DDBJ whole genome shotgun (WGS) entry which is preliminary data.</text>
</comment>
<feature type="domain" description="DDE Tnp4" evidence="13">
    <location>
        <begin position="114"/>
        <end position="266"/>
    </location>
</feature>
<dbReference type="InterPro" id="IPR026103">
    <property type="entry name" value="HARBI1_animal"/>
</dbReference>
<evidence type="ECO:0000259" key="13">
    <source>
        <dbReference type="Pfam" id="PF13359"/>
    </source>
</evidence>
<evidence type="ECO:0000313" key="15">
    <source>
        <dbReference type="Proteomes" id="UP001591681"/>
    </source>
</evidence>
<protein>
    <recommendedName>
        <fullName evidence="5">Putative nuclease HARBI1</fullName>
    </recommendedName>
    <alternativeName>
        <fullName evidence="11">Harbinger transposase-derived nuclease</fullName>
    </alternativeName>
</protein>
<dbReference type="InterPro" id="IPR027806">
    <property type="entry name" value="HARBI1_dom"/>
</dbReference>
<dbReference type="GO" id="GO:0005634">
    <property type="term" value="C:nucleus"/>
    <property type="evidence" value="ECO:0007669"/>
    <property type="project" value="UniProtKB-SubCell"/>
</dbReference>
<comment type="function">
    <text evidence="12">Transposase-derived protein that may have nuclease activity. Does not have transposase activity.</text>
</comment>
<dbReference type="PANTHER" id="PTHR22930:SF267">
    <property type="entry name" value="NUCLEASE HARBI1-RELATED"/>
    <property type="match status" value="1"/>
</dbReference>
<comment type="similarity">
    <text evidence="4">Belongs to the HARBI1 family.</text>
</comment>
<keyword evidence="15" id="KW-1185">Reference proteome</keyword>
<dbReference type="Proteomes" id="UP001591681">
    <property type="component" value="Unassembled WGS sequence"/>
</dbReference>
<accession>A0ABD1KK43</accession>
<dbReference type="PANTHER" id="PTHR22930">
    <property type="match status" value="1"/>
</dbReference>
<organism evidence="14 15">
    <name type="scientific">Coilia grayii</name>
    <name type="common">Gray's grenadier anchovy</name>
    <dbReference type="NCBI Taxonomy" id="363190"/>
    <lineage>
        <taxon>Eukaryota</taxon>
        <taxon>Metazoa</taxon>
        <taxon>Chordata</taxon>
        <taxon>Craniata</taxon>
        <taxon>Vertebrata</taxon>
        <taxon>Euteleostomi</taxon>
        <taxon>Actinopterygii</taxon>
        <taxon>Neopterygii</taxon>
        <taxon>Teleostei</taxon>
        <taxon>Clupei</taxon>
        <taxon>Clupeiformes</taxon>
        <taxon>Clupeoidei</taxon>
        <taxon>Engraulidae</taxon>
        <taxon>Coilinae</taxon>
        <taxon>Coilia</taxon>
    </lineage>
</organism>
<evidence type="ECO:0000256" key="8">
    <source>
        <dbReference type="ARBA" id="ARBA00022723"/>
    </source>
</evidence>
<keyword evidence="8" id="KW-0479">Metal-binding</keyword>
<evidence type="ECO:0000256" key="4">
    <source>
        <dbReference type="ARBA" id="ARBA00006958"/>
    </source>
</evidence>
<evidence type="ECO:0000256" key="2">
    <source>
        <dbReference type="ARBA" id="ARBA00004123"/>
    </source>
</evidence>
<evidence type="ECO:0000256" key="1">
    <source>
        <dbReference type="ARBA" id="ARBA00001968"/>
    </source>
</evidence>
<dbReference type="EMBL" id="JBHFQA010000004">
    <property type="protein sequence ID" value="KAL2099484.1"/>
    <property type="molecule type" value="Genomic_DNA"/>
</dbReference>
<evidence type="ECO:0000256" key="12">
    <source>
        <dbReference type="ARBA" id="ARBA00045850"/>
    </source>
</evidence>
<dbReference type="GO" id="GO:0046872">
    <property type="term" value="F:metal ion binding"/>
    <property type="evidence" value="ECO:0007669"/>
    <property type="project" value="UniProtKB-KW"/>
</dbReference>
<sequence>MCVCAIDCALCNSGDEAIIHLCEVCRSNHPRNLPVFLKVCAALSVLASGLFQRVAGDSIHISQASVSRCLTQFIDAMLHHIGHFIKFPETVGEERAIKAGFYRVAGFPNVLGAIDCTHVSIRAPSIEENVYRDRQRRHSINVQVVCDHNTRILSVCARFLGSSHDAYILRNSSLYRKMDMLANNDVCFIGDRGYPLLTWLMTLFANPITASEVRYNHAHAVTRSVIERTFGILKSRFRCLDDSGGCMLVTPGIACRVTTVCCMLHNMAVNRRLPMPVIPQNPKEDDLAVAKGLPMGRAARIRQQIVDQHFRQVWYDTVRLVA</sequence>
<dbReference type="GO" id="GO:0004518">
    <property type="term" value="F:nuclease activity"/>
    <property type="evidence" value="ECO:0007669"/>
    <property type="project" value="UniProtKB-KW"/>
</dbReference>
<dbReference type="GO" id="GO:0005737">
    <property type="term" value="C:cytoplasm"/>
    <property type="evidence" value="ECO:0007669"/>
    <property type="project" value="UniProtKB-SubCell"/>
</dbReference>
<evidence type="ECO:0000256" key="11">
    <source>
        <dbReference type="ARBA" id="ARBA00030126"/>
    </source>
</evidence>
<dbReference type="GO" id="GO:0016787">
    <property type="term" value="F:hydrolase activity"/>
    <property type="evidence" value="ECO:0007669"/>
    <property type="project" value="UniProtKB-KW"/>
</dbReference>
<gene>
    <name evidence="14" type="ORF">ACEWY4_003878</name>
</gene>
<proteinExistence type="inferred from homology"/>
<dbReference type="InterPro" id="IPR045249">
    <property type="entry name" value="HARBI1-like"/>
</dbReference>
<name>A0ABD1KK43_9TELE</name>
<keyword evidence="10" id="KW-0539">Nucleus</keyword>
<evidence type="ECO:0000256" key="10">
    <source>
        <dbReference type="ARBA" id="ARBA00023242"/>
    </source>
</evidence>
<keyword evidence="7" id="KW-0540">Nuclease</keyword>
<dbReference type="PRINTS" id="PR02086">
    <property type="entry name" value="PUTNUCHARBI1"/>
</dbReference>
<evidence type="ECO:0000256" key="7">
    <source>
        <dbReference type="ARBA" id="ARBA00022722"/>
    </source>
</evidence>